<accession>A0A8U0HWL6</accession>
<feature type="transmembrane region" description="Helical" evidence="2">
    <location>
        <begin position="82"/>
        <end position="100"/>
    </location>
</feature>
<dbReference type="GO" id="GO:0008324">
    <property type="term" value="F:monoatomic cation transmembrane transporter activity"/>
    <property type="evidence" value="ECO:0007669"/>
    <property type="project" value="InterPro"/>
</dbReference>
<dbReference type="InterPro" id="IPR006037">
    <property type="entry name" value="RCK_C"/>
</dbReference>
<dbReference type="InterPro" id="IPR058480">
    <property type="entry name" value="DUF8167_N"/>
</dbReference>
<feature type="domain" description="RCK C-terminal" evidence="3">
    <location>
        <begin position="308"/>
        <end position="386"/>
    </location>
</feature>
<dbReference type="Pfam" id="PF26501">
    <property type="entry name" value="DUF8167"/>
    <property type="match status" value="1"/>
</dbReference>
<keyword evidence="2" id="KW-0472">Membrane</keyword>
<keyword evidence="5" id="KW-1185">Reference proteome</keyword>
<dbReference type="EMBL" id="CP096659">
    <property type="protein sequence ID" value="UPV75101.1"/>
    <property type="molecule type" value="Genomic_DNA"/>
</dbReference>
<dbReference type="Gene3D" id="3.30.70.1450">
    <property type="entry name" value="Regulator of K+ conductance, C-terminal domain"/>
    <property type="match status" value="1"/>
</dbReference>
<dbReference type="SUPFAM" id="SSF116726">
    <property type="entry name" value="TrkA C-terminal domain-like"/>
    <property type="match status" value="1"/>
</dbReference>
<feature type="transmembrane region" description="Helical" evidence="2">
    <location>
        <begin position="47"/>
        <end position="70"/>
    </location>
</feature>
<dbReference type="Pfam" id="PF02080">
    <property type="entry name" value="TrkA_C"/>
    <property type="match status" value="1"/>
</dbReference>
<name>A0A8U0HWL6_9EURY</name>
<dbReference type="GeneID" id="72184193"/>
<evidence type="ECO:0000313" key="5">
    <source>
        <dbReference type="Proteomes" id="UP000830729"/>
    </source>
</evidence>
<dbReference type="GO" id="GO:0006813">
    <property type="term" value="P:potassium ion transport"/>
    <property type="evidence" value="ECO:0007669"/>
    <property type="project" value="InterPro"/>
</dbReference>
<organism evidence="4 5">
    <name type="scientific">Halorussus limi</name>
    <dbReference type="NCBI Taxonomy" id="2938695"/>
    <lineage>
        <taxon>Archaea</taxon>
        <taxon>Methanobacteriati</taxon>
        <taxon>Methanobacteriota</taxon>
        <taxon>Stenosarchaea group</taxon>
        <taxon>Halobacteria</taxon>
        <taxon>Halobacteriales</taxon>
        <taxon>Haladaptataceae</taxon>
        <taxon>Halorussus</taxon>
    </lineage>
</organism>
<gene>
    <name evidence="4" type="ORF">M0R89_03300</name>
</gene>
<proteinExistence type="predicted"/>
<dbReference type="AlphaFoldDB" id="A0A8U0HWL6"/>
<reference evidence="4 5" key="1">
    <citation type="submission" date="2022-04" db="EMBL/GenBank/DDBJ databases">
        <title>Diverse halophilic archaea isolated from saline environments.</title>
        <authorList>
            <person name="Cui H.-L."/>
        </authorList>
    </citation>
    <scope>NUCLEOTIDE SEQUENCE [LARGE SCALE GENOMIC DNA]</scope>
    <source>
        <strain evidence="4 5">XZYJT49</strain>
    </source>
</reference>
<dbReference type="Pfam" id="PF26502">
    <property type="entry name" value="DUF8167_2nd"/>
    <property type="match status" value="1"/>
</dbReference>
<keyword evidence="2" id="KW-0812">Transmembrane</keyword>
<dbReference type="Pfam" id="PF26503">
    <property type="entry name" value="DUF8167_3rd"/>
    <property type="match status" value="1"/>
</dbReference>
<dbReference type="InterPro" id="IPR058604">
    <property type="entry name" value="DUF8167_3rd"/>
</dbReference>
<dbReference type="InterPro" id="IPR058603">
    <property type="entry name" value="DUF8167_2nd"/>
</dbReference>
<dbReference type="InterPro" id="IPR036721">
    <property type="entry name" value="RCK_C_sf"/>
</dbReference>
<feature type="compositionally biased region" description="Low complexity" evidence="1">
    <location>
        <begin position="382"/>
        <end position="404"/>
    </location>
</feature>
<dbReference type="KEGG" id="halx:M0R89_03300"/>
<dbReference type="RefSeq" id="WP_248651144.1">
    <property type="nucleotide sequence ID" value="NZ_CP096659.1"/>
</dbReference>
<dbReference type="PROSITE" id="PS51202">
    <property type="entry name" value="RCK_C"/>
    <property type="match status" value="1"/>
</dbReference>
<feature type="transmembrane region" description="Helical" evidence="2">
    <location>
        <begin position="12"/>
        <end position="35"/>
    </location>
</feature>
<dbReference type="Proteomes" id="UP000830729">
    <property type="component" value="Chromosome"/>
</dbReference>
<evidence type="ECO:0000313" key="4">
    <source>
        <dbReference type="EMBL" id="UPV75101.1"/>
    </source>
</evidence>
<feature type="region of interest" description="Disordered" evidence="1">
    <location>
        <begin position="381"/>
        <end position="404"/>
    </location>
</feature>
<evidence type="ECO:0000259" key="3">
    <source>
        <dbReference type="PROSITE" id="PS51202"/>
    </source>
</evidence>
<keyword evidence="2" id="KW-1133">Transmembrane helix</keyword>
<evidence type="ECO:0000256" key="1">
    <source>
        <dbReference type="SAM" id="MobiDB-lite"/>
    </source>
</evidence>
<protein>
    <submittedName>
        <fullName evidence="4">TrkA C-terminal domain-containing protein</fullName>
    </submittedName>
</protein>
<sequence>MSLLAAVERPAVAVARVVGLAVLSGVVATGVGALYRTYAREEIPEGLAVLVGLGVVGGWLNTTTALRQFLGTGETVPPPDVVAVNVTAFVLGAGAAAVGARSGSRVIADAFSLAGEGDVGRLVRSVGRFVTVELPAEIDDIDGYEPLDAETVDTLSGATLRFPRGLTVAELRERLVARLRDDYGVGHVDAEIADDGTVEYLAAGGRAVGLGPTLAPGTVAVAVRADPAFSASAGDLVQVWRRGESSGDDPADEAADAGPPERVATAELRATVGDAATLALDADAAADLDLDAEYRLVTLPSEPRADREFSAHLRAADETVGAVTLAADSPLVGAPVGSLDATVVAVRDAHGVETIPGDDRLLAPDDTLYVVARPDRLRKVEAAASADGGTAARADGSTTAPRQE</sequence>
<evidence type="ECO:0000256" key="2">
    <source>
        <dbReference type="SAM" id="Phobius"/>
    </source>
</evidence>